<keyword evidence="2" id="KW-1185">Reference proteome</keyword>
<reference evidence="1 2" key="1">
    <citation type="submission" date="2024-02" db="EMBL/GenBank/DDBJ databases">
        <title>Whole genome sequencing and characterization of Corynebacterium isolated from the ocular surface of dry eye disease sufferers.</title>
        <authorList>
            <person name="Naqvi M."/>
        </authorList>
    </citation>
    <scope>NUCLEOTIDE SEQUENCE [LARGE SCALE GENOMIC DNA]</scope>
    <source>
        <strain evidence="1 2">PCRF</strain>
    </source>
</reference>
<dbReference type="RefSeq" id="WP_337889151.1">
    <property type="nucleotide sequence ID" value="NZ_JBAHVI010000001.1"/>
</dbReference>
<accession>A0ABU8NW88</accession>
<sequence length="104" mass="10879">MSALVLSATALHAPVFQEPIEPQPIVAHQSAGESTVAEDLGEAHPYSGSSTSAEAFEQWFAGEDFVAPIGETKDYRPLTLPNGQVAHGGDLIVKDANGEFSIAS</sequence>
<comment type="caution">
    <text evidence="1">The sequence shown here is derived from an EMBL/GenBank/DDBJ whole genome shotgun (WGS) entry which is preliminary data.</text>
</comment>
<proteinExistence type="predicted"/>
<protein>
    <submittedName>
        <fullName evidence="1">Uncharacterized protein</fullName>
    </submittedName>
</protein>
<organism evidence="1 2">
    <name type="scientific">Corynebacterium mastitidis</name>
    <dbReference type="NCBI Taxonomy" id="161890"/>
    <lineage>
        <taxon>Bacteria</taxon>
        <taxon>Bacillati</taxon>
        <taxon>Actinomycetota</taxon>
        <taxon>Actinomycetes</taxon>
        <taxon>Mycobacteriales</taxon>
        <taxon>Corynebacteriaceae</taxon>
        <taxon>Corynebacterium</taxon>
    </lineage>
</organism>
<evidence type="ECO:0000313" key="2">
    <source>
        <dbReference type="Proteomes" id="UP001359781"/>
    </source>
</evidence>
<gene>
    <name evidence="1" type="ORF">V5S96_02695</name>
</gene>
<evidence type="ECO:0000313" key="1">
    <source>
        <dbReference type="EMBL" id="MEJ4099271.1"/>
    </source>
</evidence>
<name>A0ABU8NW88_9CORY</name>
<dbReference type="Proteomes" id="UP001359781">
    <property type="component" value="Unassembled WGS sequence"/>
</dbReference>
<dbReference type="EMBL" id="JBAHVJ010000003">
    <property type="protein sequence ID" value="MEJ4099271.1"/>
    <property type="molecule type" value="Genomic_DNA"/>
</dbReference>